<comment type="caution">
    <text evidence="3">The sequence shown here is derived from an EMBL/GenBank/DDBJ whole genome shotgun (WGS) entry which is preliminary data.</text>
</comment>
<reference evidence="3 4" key="1">
    <citation type="submission" date="2007-06" db="EMBL/GenBank/DDBJ databases">
        <authorList>
            <person name="Shimkets L."/>
            <person name="Ferriera S."/>
            <person name="Johnson J."/>
            <person name="Kravitz S."/>
            <person name="Beeson K."/>
            <person name="Sutton G."/>
            <person name="Rogers Y.-H."/>
            <person name="Friedman R."/>
            <person name="Frazier M."/>
            <person name="Venter J.C."/>
        </authorList>
    </citation>
    <scope>NUCLEOTIDE SEQUENCE [LARGE SCALE GENOMIC DNA]</scope>
    <source>
        <strain evidence="3 4">SIR-1</strain>
    </source>
</reference>
<evidence type="ECO:0000256" key="1">
    <source>
        <dbReference type="ARBA" id="ARBA00049556"/>
    </source>
</evidence>
<accession>A6GIL3</accession>
<dbReference type="PANTHER" id="PTHR11941">
    <property type="entry name" value="ENOYL-COA HYDRATASE-RELATED"/>
    <property type="match status" value="1"/>
</dbReference>
<organism evidence="3 4">
    <name type="scientific">Plesiocystis pacifica SIR-1</name>
    <dbReference type="NCBI Taxonomy" id="391625"/>
    <lineage>
        <taxon>Bacteria</taxon>
        <taxon>Pseudomonadati</taxon>
        <taxon>Myxococcota</taxon>
        <taxon>Polyangia</taxon>
        <taxon>Nannocystales</taxon>
        <taxon>Nannocystaceae</taxon>
        <taxon>Plesiocystis</taxon>
    </lineage>
</organism>
<feature type="domain" description="3-hydroxyacyl-CoA dehydrogenase NAD binding" evidence="2">
    <location>
        <begin position="31"/>
        <end position="199"/>
    </location>
</feature>
<dbReference type="STRING" id="391625.PPSIR1_09331"/>
<dbReference type="eggNOG" id="COG1024">
    <property type="taxonomic scope" value="Bacteria"/>
</dbReference>
<protein>
    <submittedName>
        <fullName evidence="3">3-hydroxyacyl-CoA dehydrogenase</fullName>
    </submittedName>
</protein>
<dbReference type="SUPFAM" id="SSF51735">
    <property type="entry name" value="NAD(P)-binding Rossmann-fold domains"/>
    <property type="match status" value="1"/>
</dbReference>
<proteinExistence type="predicted"/>
<evidence type="ECO:0000259" key="2">
    <source>
        <dbReference type="Pfam" id="PF02737"/>
    </source>
</evidence>
<dbReference type="CDD" id="cd06558">
    <property type="entry name" value="crotonase-like"/>
    <property type="match status" value="1"/>
</dbReference>
<evidence type="ECO:0000313" key="3">
    <source>
        <dbReference type="EMBL" id="EDM74299.1"/>
    </source>
</evidence>
<dbReference type="Proteomes" id="UP000005801">
    <property type="component" value="Unassembled WGS sequence"/>
</dbReference>
<dbReference type="GO" id="GO:0003857">
    <property type="term" value="F:(3S)-3-hydroxyacyl-CoA dehydrogenase (NAD+) activity"/>
    <property type="evidence" value="ECO:0007669"/>
    <property type="project" value="UniProtKB-EC"/>
</dbReference>
<name>A6GIL3_9BACT</name>
<sequence length="685" mass="73738">MPISDPTVSAIFQPDPDQAPKALLVAGACGNVGFGKLGQFGRLLAKHGVPVIALDLSDKVQGVKDQLRKAFGKRFTEEQVAAILDNITVVQGTLADVPEQLRLGFVFEAIPERLDIKRPFYTAIRERDPDCFVFSATSGLTTKHLFEGLPGADRSGVMHPFFPHLTNKLFEVPTRGCTTSKDTLKAIRKFLGGLGMNLLETADVPAFAADRIFCGMMLEAVRIHDSTDLSPAQIDDACKKLLGTSPFYVHNLIPGANYLSAHCMQLLSEEVDSTLYAIPELWKPYTEDPRKQWPYERGQRCTPEGYALVEKRMLGMLFSLTAYMLKHGVCGADQLNFLCENALAFRAGMPALMAQRGLGASKALVEAFLAEQGVTEAAAVAPVGELDDSHLANIYVGTSVHEGVGLISLKRRTINHQFIAELDQAYEALAADDSVKAMVLAPDGALSREFGHGADISCFLPVLGKHDQALKLIQTWKATLSKFQTSPKPTVAALVGRVLGGGNELASCCQARVAAGGTRLGQPEPTVGVLPGLGGCHNIHRASKAEFTARINELLLTGHGFEAEEAAEWGYVSKIVPVRDLPRESMAFAAGLADGSIERPAFRMDGAEAFTVDRSVDGKNEAGVPLDAELRELIAKTVEEINALPYAEGTAIEEVRAADSLCLSASKIGTKAMLRGKPPQFENAI</sequence>
<dbReference type="InterPro" id="IPR036291">
    <property type="entry name" value="NAD(P)-bd_dom_sf"/>
</dbReference>
<dbReference type="eggNOG" id="COG1250">
    <property type="taxonomic scope" value="Bacteria"/>
</dbReference>
<dbReference type="AlphaFoldDB" id="A6GIL3"/>
<dbReference type="PANTHER" id="PTHR11941:SF54">
    <property type="entry name" value="ENOYL-COA HYDRATASE, MITOCHONDRIAL"/>
    <property type="match status" value="1"/>
</dbReference>
<dbReference type="InterPro" id="IPR029045">
    <property type="entry name" value="ClpP/crotonase-like_dom_sf"/>
</dbReference>
<dbReference type="InterPro" id="IPR001753">
    <property type="entry name" value="Enoyl-CoA_hydra/iso"/>
</dbReference>
<dbReference type="InterPro" id="IPR006176">
    <property type="entry name" value="3-OHacyl-CoA_DH_NAD-bd"/>
</dbReference>
<dbReference type="Gene3D" id="3.40.50.720">
    <property type="entry name" value="NAD(P)-binding Rossmann-like Domain"/>
    <property type="match status" value="1"/>
</dbReference>
<keyword evidence="4" id="KW-1185">Reference proteome</keyword>
<dbReference type="Pfam" id="PF00378">
    <property type="entry name" value="ECH_1"/>
    <property type="match status" value="1"/>
</dbReference>
<comment type="catalytic activity">
    <reaction evidence="1">
        <text>a (3S)-3-hydroxyacyl-CoA + NAD(+) = a 3-oxoacyl-CoA + NADH + H(+)</text>
        <dbReference type="Rhea" id="RHEA:22432"/>
        <dbReference type="ChEBI" id="CHEBI:15378"/>
        <dbReference type="ChEBI" id="CHEBI:57318"/>
        <dbReference type="ChEBI" id="CHEBI:57540"/>
        <dbReference type="ChEBI" id="CHEBI:57945"/>
        <dbReference type="ChEBI" id="CHEBI:90726"/>
        <dbReference type="EC" id="1.1.1.35"/>
    </reaction>
</comment>
<dbReference type="GO" id="GO:0070403">
    <property type="term" value="F:NAD+ binding"/>
    <property type="evidence" value="ECO:0007669"/>
    <property type="project" value="InterPro"/>
</dbReference>
<dbReference type="GO" id="GO:0006635">
    <property type="term" value="P:fatty acid beta-oxidation"/>
    <property type="evidence" value="ECO:0007669"/>
    <property type="project" value="TreeGrafter"/>
</dbReference>
<dbReference type="EMBL" id="ABCS01000138">
    <property type="protein sequence ID" value="EDM74299.1"/>
    <property type="molecule type" value="Genomic_DNA"/>
</dbReference>
<dbReference type="SUPFAM" id="SSF52096">
    <property type="entry name" value="ClpP/crotonase"/>
    <property type="match status" value="1"/>
</dbReference>
<dbReference type="Pfam" id="PF02737">
    <property type="entry name" value="3HCDH_N"/>
    <property type="match status" value="1"/>
</dbReference>
<dbReference type="Gene3D" id="3.90.226.10">
    <property type="entry name" value="2-enoyl-CoA Hydratase, Chain A, domain 1"/>
    <property type="match status" value="1"/>
</dbReference>
<dbReference type="RefSeq" id="WP_006976549.1">
    <property type="nucleotide sequence ID" value="NZ_ABCS01000138.1"/>
</dbReference>
<evidence type="ECO:0000313" key="4">
    <source>
        <dbReference type="Proteomes" id="UP000005801"/>
    </source>
</evidence>
<gene>
    <name evidence="3" type="ORF">PPSIR1_09331</name>
</gene>